<reference evidence="2" key="1">
    <citation type="submission" date="2022-07" db="EMBL/GenBank/DDBJ databases">
        <title>Fungi with potential for degradation of polypropylene.</title>
        <authorList>
            <person name="Gostincar C."/>
        </authorList>
    </citation>
    <scope>NUCLEOTIDE SEQUENCE</scope>
    <source>
        <strain evidence="2">EXF-13287</strain>
    </source>
</reference>
<dbReference type="Proteomes" id="UP001174691">
    <property type="component" value="Unassembled WGS sequence"/>
</dbReference>
<accession>A0AA38S0I6</accession>
<sequence length="97" mass="11435">MATNTLNPELLRQQIEAGEYDIPTPALPWLYVAVRNLFRHRPFRFGDENDHPKMDYPRAIVHNLEYWRYWSSWANLVVHCLPAVAAGVVYLKIRGVW</sequence>
<dbReference type="AlphaFoldDB" id="A0AA38S0I6"/>
<feature type="transmembrane region" description="Helical" evidence="1">
    <location>
        <begin position="73"/>
        <end position="91"/>
    </location>
</feature>
<keyword evidence="3" id="KW-1185">Reference proteome</keyword>
<dbReference type="EMBL" id="JANBVN010000060">
    <property type="protein sequence ID" value="KAJ9151708.1"/>
    <property type="molecule type" value="Genomic_DNA"/>
</dbReference>
<keyword evidence="1" id="KW-0472">Membrane</keyword>
<comment type="caution">
    <text evidence="2">The sequence shown here is derived from an EMBL/GenBank/DDBJ whole genome shotgun (WGS) entry which is preliminary data.</text>
</comment>
<keyword evidence="1" id="KW-0812">Transmembrane</keyword>
<name>A0AA38S0I6_9PEZI</name>
<evidence type="ECO:0000256" key="1">
    <source>
        <dbReference type="SAM" id="Phobius"/>
    </source>
</evidence>
<proteinExistence type="predicted"/>
<keyword evidence="1" id="KW-1133">Transmembrane helix</keyword>
<organism evidence="2 3">
    <name type="scientific">Coniochaeta hoffmannii</name>
    <dbReference type="NCBI Taxonomy" id="91930"/>
    <lineage>
        <taxon>Eukaryota</taxon>
        <taxon>Fungi</taxon>
        <taxon>Dikarya</taxon>
        <taxon>Ascomycota</taxon>
        <taxon>Pezizomycotina</taxon>
        <taxon>Sordariomycetes</taxon>
        <taxon>Sordariomycetidae</taxon>
        <taxon>Coniochaetales</taxon>
        <taxon>Coniochaetaceae</taxon>
        <taxon>Coniochaeta</taxon>
    </lineage>
</organism>
<evidence type="ECO:0000313" key="3">
    <source>
        <dbReference type="Proteomes" id="UP001174691"/>
    </source>
</evidence>
<evidence type="ECO:0000313" key="2">
    <source>
        <dbReference type="EMBL" id="KAJ9151708.1"/>
    </source>
</evidence>
<gene>
    <name evidence="2" type="ORF">NKR19_g4691</name>
</gene>
<protein>
    <submittedName>
        <fullName evidence="2">Uncharacterized protein</fullName>
    </submittedName>
</protein>